<evidence type="ECO:0008006" key="2">
    <source>
        <dbReference type="Google" id="ProtNLM"/>
    </source>
</evidence>
<sequence>MRTHNILSSRHWVKALSACLWTATAVVIFLSFVVPVSAQKPRARDLGVPFEGTPGFLNAITDVAGVEVGHTTLIRGTGTGIIGEGPVRTGVTAVFPRGTNAP</sequence>
<proteinExistence type="predicted"/>
<reference evidence="1" key="1">
    <citation type="submission" date="2018-05" db="EMBL/GenBank/DDBJ databases">
        <authorList>
            <person name="Lanie J.A."/>
            <person name="Ng W.-L."/>
            <person name="Kazmierczak K.M."/>
            <person name="Andrzejewski T.M."/>
            <person name="Davidsen T.M."/>
            <person name="Wayne K.J."/>
            <person name="Tettelin H."/>
            <person name="Glass J.I."/>
            <person name="Rusch D."/>
            <person name="Podicherti R."/>
            <person name="Tsui H.-C.T."/>
            <person name="Winkler M.E."/>
        </authorList>
    </citation>
    <scope>NUCLEOTIDE SEQUENCE</scope>
</reference>
<name>A0A382HFG4_9ZZZZ</name>
<dbReference type="EMBL" id="UINC01060692">
    <property type="protein sequence ID" value="SVB85463.1"/>
    <property type="molecule type" value="Genomic_DNA"/>
</dbReference>
<dbReference type="Gene3D" id="3.60.70.12">
    <property type="entry name" value="L-amino peptidase D-ALA esterase/amidase"/>
    <property type="match status" value="1"/>
</dbReference>
<accession>A0A382HFG4</accession>
<dbReference type="InterPro" id="IPR016117">
    <property type="entry name" value="ArgJ-like_dom_sf"/>
</dbReference>
<dbReference type="AlphaFoldDB" id="A0A382HFG4"/>
<dbReference type="SUPFAM" id="SSF56266">
    <property type="entry name" value="DmpA/ArgJ-like"/>
    <property type="match status" value="1"/>
</dbReference>
<dbReference type="InterPro" id="IPR005321">
    <property type="entry name" value="Peptidase_S58_DmpA"/>
</dbReference>
<gene>
    <name evidence="1" type="ORF">METZ01_LOCUS238317</name>
</gene>
<protein>
    <recommendedName>
        <fullName evidence="2">S58 family peptidase</fullName>
    </recommendedName>
</protein>
<feature type="non-terminal residue" evidence="1">
    <location>
        <position position="1"/>
    </location>
</feature>
<dbReference type="Pfam" id="PF03576">
    <property type="entry name" value="Peptidase_S58"/>
    <property type="match status" value="1"/>
</dbReference>
<evidence type="ECO:0000313" key="1">
    <source>
        <dbReference type="EMBL" id="SVB85463.1"/>
    </source>
</evidence>
<feature type="non-terminal residue" evidence="1">
    <location>
        <position position="102"/>
    </location>
</feature>
<organism evidence="1">
    <name type="scientific">marine metagenome</name>
    <dbReference type="NCBI Taxonomy" id="408172"/>
    <lineage>
        <taxon>unclassified sequences</taxon>
        <taxon>metagenomes</taxon>
        <taxon>ecological metagenomes</taxon>
    </lineage>
</organism>